<evidence type="ECO:0000259" key="3">
    <source>
        <dbReference type="PROSITE" id="PS50977"/>
    </source>
</evidence>
<evidence type="ECO:0000256" key="2">
    <source>
        <dbReference type="PROSITE-ProRule" id="PRU00335"/>
    </source>
</evidence>
<comment type="caution">
    <text evidence="4">The sequence shown here is derived from an EMBL/GenBank/DDBJ whole genome shotgun (WGS) entry which is preliminary data.</text>
</comment>
<dbReference type="InterPro" id="IPR041583">
    <property type="entry name" value="TetR_C_31"/>
</dbReference>
<dbReference type="Pfam" id="PF17940">
    <property type="entry name" value="TetR_C_31"/>
    <property type="match status" value="1"/>
</dbReference>
<name>A0A9X3BVE5_9MYCO</name>
<sequence>MAVVDREGLDAVTTRRVAEEAGLPHGTVHYWFADKADLLRGVMDTMLKDVRATIVGETAGQTLDESLTRIHEGFVDTPIGRQLALLEFTLAAARSESLRPLAQELYEVYASAGREILQPWAGQAEAVLPGGVPALARLVSAVIDGLTLAGLANADTRELAAARDLFIHLLARALDGGVPPQN</sequence>
<dbReference type="InterPro" id="IPR050109">
    <property type="entry name" value="HTH-type_TetR-like_transc_reg"/>
</dbReference>
<reference evidence="4" key="2">
    <citation type="journal article" date="2022" name="BMC Genomics">
        <title>Comparative genome analysis of mycobacteria focusing on tRNA and non-coding RNA.</title>
        <authorList>
            <person name="Behra P.R.K."/>
            <person name="Pettersson B.M.F."/>
            <person name="Ramesh M."/>
            <person name="Das S."/>
            <person name="Dasgupta S."/>
            <person name="Kirsebom L.A."/>
        </authorList>
    </citation>
    <scope>NUCLEOTIDE SEQUENCE</scope>
    <source>
        <strain evidence="4">DSM 44615</strain>
    </source>
</reference>
<evidence type="ECO:0000313" key="4">
    <source>
        <dbReference type="EMBL" id="MCV7170416.1"/>
    </source>
</evidence>
<dbReference type="Pfam" id="PF00440">
    <property type="entry name" value="TetR_N"/>
    <property type="match status" value="1"/>
</dbReference>
<reference evidence="4" key="1">
    <citation type="submission" date="2020-07" db="EMBL/GenBank/DDBJ databases">
        <authorList>
            <person name="Pettersson B.M.F."/>
            <person name="Behra P.R.K."/>
            <person name="Ramesh M."/>
            <person name="Das S."/>
            <person name="Dasgupta S."/>
            <person name="Kirsebom L.A."/>
        </authorList>
    </citation>
    <scope>NUCLEOTIDE SEQUENCE</scope>
    <source>
        <strain evidence="4">DSM 44615</strain>
    </source>
</reference>
<dbReference type="PANTHER" id="PTHR30055">
    <property type="entry name" value="HTH-TYPE TRANSCRIPTIONAL REGULATOR RUTR"/>
    <property type="match status" value="1"/>
</dbReference>
<dbReference type="GO" id="GO:0000976">
    <property type="term" value="F:transcription cis-regulatory region binding"/>
    <property type="evidence" value="ECO:0007669"/>
    <property type="project" value="TreeGrafter"/>
</dbReference>
<dbReference type="SUPFAM" id="SSF48498">
    <property type="entry name" value="Tetracyclin repressor-like, C-terminal domain"/>
    <property type="match status" value="1"/>
</dbReference>
<dbReference type="GO" id="GO:0003700">
    <property type="term" value="F:DNA-binding transcription factor activity"/>
    <property type="evidence" value="ECO:0007669"/>
    <property type="project" value="TreeGrafter"/>
</dbReference>
<evidence type="ECO:0000256" key="1">
    <source>
        <dbReference type="ARBA" id="ARBA00023125"/>
    </source>
</evidence>
<organism evidence="4 5">
    <name type="scientific">[Mycobacterium] manitobense</name>
    <dbReference type="NCBI Taxonomy" id="190147"/>
    <lineage>
        <taxon>Bacteria</taxon>
        <taxon>Bacillati</taxon>
        <taxon>Actinomycetota</taxon>
        <taxon>Actinomycetes</taxon>
        <taxon>Mycobacteriales</taxon>
        <taxon>Mycobacteriaceae</taxon>
        <taxon>Mycolicibacterium</taxon>
    </lineage>
</organism>
<protein>
    <submittedName>
        <fullName evidence="4">TetR family transcriptional regulator</fullName>
    </submittedName>
</protein>
<feature type="domain" description="HTH tetR-type" evidence="3">
    <location>
        <begin position="1"/>
        <end position="50"/>
    </location>
</feature>
<dbReference type="EMBL" id="JACKSJ010000085">
    <property type="protein sequence ID" value="MCV7170416.1"/>
    <property type="molecule type" value="Genomic_DNA"/>
</dbReference>
<proteinExistence type="predicted"/>
<dbReference type="InterPro" id="IPR001647">
    <property type="entry name" value="HTH_TetR"/>
</dbReference>
<dbReference type="InterPro" id="IPR036271">
    <property type="entry name" value="Tet_transcr_reg_TetR-rel_C_sf"/>
</dbReference>
<dbReference type="InterPro" id="IPR009057">
    <property type="entry name" value="Homeodomain-like_sf"/>
</dbReference>
<dbReference type="Proteomes" id="UP001140293">
    <property type="component" value="Unassembled WGS sequence"/>
</dbReference>
<gene>
    <name evidence="4" type="ORF">H7I41_10870</name>
</gene>
<accession>A0A9X3BVE5</accession>
<keyword evidence="1 2" id="KW-0238">DNA-binding</keyword>
<dbReference type="PANTHER" id="PTHR30055:SF226">
    <property type="entry name" value="HTH-TYPE TRANSCRIPTIONAL REGULATOR PKSA"/>
    <property type="match status" value="1"/>
</dbReference>
<dbReference type="PROSITE" id="PS50977">
    <property type="entry name" value="HTH_TETR_2"/>
    <property type="match status" value="1"/>
</dbReference>
<evidence type="ECO:0000313" key="5">
    <source>
        <dbReference type="Proteomes" id="UP001140293"/>
    </source>
</evidence>
<dbReference type="Gene3D" id="1.10.357.10">
    <property type="entry name" value="Tetracycline Repressor, domain 2"/>
    <property type="match status" value="1"/>
</dbReference>
<dbReference type="AlphaFoldDB" id="A0A9X3BVE5"/>
<feature type="DNA-binding region" description="H-T-H motif" evidence="2">
    <location>
        <begin position="13"/>
        <end position="32"/>
    </location>
</feature>
<dbReference type="SUPFAM" id="SSF46689">
    <property type="entry name" value="Homeodomain-like"/>
    <property type="match status" value="1"/>
</dbReference>
<keyword evidence="5" id="KW-1185">Reference proteome</keyword>